<gene>
    <name evidence="3" type="ORF">KCQ71_13495</name>
</gene>
<dbReference type="Pfam" id="PF02746">
    <property type="entry name" value="MR_MLE_N"/>
    <property type="match status" value="1"/>
</dbReference>
<dbReference type="InterPro" id="IPR029065">
    <property type="entry name" value="Enolase_C-like"/>
</dbReference>
<dbReference type="Gene3D" id="3.30.390.10">
    <property type="entry name" value="Enolase-like, N-terminal domain"/>
    <property type="match status" value="1"/>
</dbReference>
<dbReference type="CDD" id="cd03316">
    <property type="entry name" value="MR_like"/>
    <property type="match status" value="1"/>
</dbReference>
<dbReference type="Pfam" id="PF13378">
    <property type="entry name" value="MR_MLE_C"/>
    <property type="match status" value="1"/>
</dbReference>
<sequence>MPTITSLEAFPLQLPLAPGREPGGARYRAAPNVRSVYPARDETVLVRIATADHVGWGEALAPVAPEAPAVIINEVFAPLLVGTELDGPRPTAFRLQETMRERGHLNGHHADAVAGLDIALWDLTGHTHGLPVHTLLGGAYRTEVPLYLTTVGGATPAEKAEHAVAARRAGFDAMKLHLSTDPRTVLATVDAVLEALAGEPAGDRPAPRVAVDAHWVHQLGPARSLGRALDERGIWFFEAPLAPEDLRGHELLAQDLATPVAVGEAMRHRFEFAEWTARRAVGIAQPDIGRTGISEGFAIAAVTAANYVPIAPHHSMATSLAYAAGLQVSGAAESLAAMEYGPHTSIKSAALMSADFMADGAVSDGQVTLPTAPGLGVTVDEDAVRALAAQFPAR</sequence>
<dbReference type="SFLD" id="SFLDS00001">
    <property type="entry name" value="Enolase"/>
    <property type="match status" value="1"/>
</dbReference>
<reference evidence="3 4" key="1">
    <citation type="submission" date="2021-04" db="EMBL/GenBank/DDBJ databases">
        <title>Ruania sp. nov., isolated from sandy soil of mangrove forest.</title>
        <authorList>
            <person name="Ge X."/>
            <person name="Huang R."/>
            <person name="Liu W."/>
        </authorList>
    </citation>
    <scope>NUCLEOTIDE SEQUENCE [LARGE SCALE GENOMIC DNA]</scope>
    <source>
        <strain evidence="3 4">N2-46</strain>
    </source>
</reference>
<evidence type="ECO:0000256" key="1">
    <source>
        <dbReference type="ARBA" id="ARBA00023239"/>
    </source>
</evidence>
<keyword evidence="4" id="KW-1185">Reference proteome</keyword>
<name>A0ABS7SA07_9MICO</name>
<dbReference type="PANTHER" id="PTHR48080:SF2">
    <property type="entry name" value="D-GALACTONATE DEHYDRATASE"/>
    <property type="match status" value="1"/>
</dbReference>
<evidence type="ECO:0000313" key="4">
    <source>
        <dbReference type="Proteomes" id="UP000826651"/>
    </source>
</evidence>
<dbReference type="Gene3D" id="3.20.20.120">
    <property type="entry name" value="Enolase-like C-terminal domain"/>
    <property type="match status" value="1"/>
</dbReference>
<dbReference type="InterPro" id="IPR034593">
    <property type="entry name" value="DgoD-like"/>
</dbReference>
<keyword evidence="1" id="KW-0456">Lyase</keyword>
<dbReference type="SMART" id="SM00922">
    <property type="entry name" value="MR_MLE"/>
    <property type="match status" value="1"/>
</dbReference>
<evidence type="ECO:0000259" key="2">
    <source>
        <dbReference type="SMART" id="SM00922"/>
    </source>
</evidence>
<dbReference type="InterPro" id="IPR029017">
    <property type="entry name" value="Enolase-like_N"/>
</dbReference>
<dbReference type="SUPFAM" id="SSF51604">
    <property type="entry name" value="Enolase C-terminal domain-like"/>
    <property type="match status" value="1"/>
</dbReference>
<dbReference type="InterPro" id="IPR036849">
    <property type="entry name" value="Enolase-like_C_sf"/>
</dbReference>
<dbReference type="InterPro" id="IPR013341">
    <property type="entry name" value="Mandelate_racemase_N_dom"/>
</dbReference>
<organism evidence="3 4">
    <name type="scientific">Occultella gossypii</name>
    <dbReference type="NCBI Taxonomy" id="2800820"/>
    <lineage>
        <taxon>Bacteria</taxon>
        <taxon>Bacillati</taxon>
        <taxon>Actinomycetota</taxon>
        <taxon>Actinomycetes</taxon>
        <taxon>Micrococcales</taxon>
        <taxon>Ruaniaceae</taxon>
        <taxon>Occultella</taxon>
    </lineage>
</organism>
<proteinExistence type="predicted"/>
<dbReference type="SUPFAM" id="SSF54826">
    <property type="entry name" value="Enolase N-terminal domain-like"/>
    <property type="match status" value="1"/>
</dbReference>
<evidence type="ECO:0000313" key="3">
    <source>
        <dbReference type="EMBL" id="MBZ2197174.1"/>
    </source>
</evidence>
<feature type="domain" description="Mandelate racemase/muconate lactonizing enzyme C-terminal" evidence="2">
    <location>
        <begin position="157"/>
        <end position="259"/>
    </location>
</feature>
<protein>
    <submittedName>
        <fullName evidence="3">Mandelate racemase/muconate lactonizing enzyme family protein</fullName>
    </submittedName>
</protein>
<dbReference type="RefSeq" id="WP_223406731.1">
    <property type="nucleotide sequence ID" value="NZ_JAGSHT010000013.1"/>
</dbReference>
<comment type="caution">
    <text evidence="3">The sequence shown here is derived from an EMBL/GenBank/DDBJ whole genome shotgun (WGS) entry which is preliminary data.</text>
</comment>
<accession>A0ABS7SA07</accession>
<dbReference type="PANTHER" id="PTHR48080">
    <property type="entry name" value="D-GALACTONATE DEHYDRATASE-RELATED"/>
    <property type="match status" value="1"/>
</dbReference>
<dbReference type="InterPro" id="IPR013342">
    <property type="entry name" value="Mandelate_racemase_C"/>
</dbReference>
<dbReference type="EMBL" id="JAGSHT010000013">
    <property type="protein sequence ID" value="MBZ2197174.1"/>
    <property type="molecule type" value="Genomic_DNA"/>
</dbReference>
<dbReference type="Proteomes" id="UP000826651">
    <property type="component" value="Unassembled WGS sequence"/>
</dbReference>